<gene>
    <name evidence="1" type="ORF">AK812_SmicGene188</name>
</gene>
<dbReference type="EMBL" id="LSRX01000002">
    <property type="protein sequence ID" value="OLQ15564.1"/>
    <property type="molecule type" value="Genomic_DNA"/>
</dbReference>
<dbReference type="Proteomes" id="UP000186817">
    <property type="component" value="Unassembled WGS sequence"/>
</dbReference>
<sequence length="118" mass="12706">MEAGPDRLRLPLQPPKEAMCGSNAAWAKKTKTPLAAKGLGQLLARFPRLKAPLEEVLDVLAASGDDKRNPSDWGSCWHAFRGSRFADAGDAEAVCREVAQSDTENPTKYALGLLMLGL</sequence>
<name>A0A1Q9F7A2_SYMMI</name>
<evidence type="ECO:0000313" key="1">
    <source>
        <dbReference type="EMBL" id="OLQ15564.1"/>
    </source>
</evidence>
<keyword evidence="2" id="KW-1185">Reference proteome</keyword>
<accession>A0A1Q9F7A2</accession>
<dbReference type="OrthoDB" id="10554991at2759"/>
<comment type="caution">
    <text evidence="1">The sequence shown here is derived from an EMBL/GenBank/DDBJ whole genome shotgun (WGS) entry which is preliminary data.</text>
</comment>
<reference evidence="1 2" key="1">
    <citation type="submission" date="2016-02" db="EMBL/GenBank/DDBJ databases">
        <title>Genome analysis of coral dinoflagellate symbionts highlights evolutionary adaptations to a symbiotic lifestyle.</title>
        <authorList>
            <person name="Aranda M."/>
            <person name="Li Y."/>
            <person name="Liew Y.J."/>
            <person name="Baumgarten S."/>
            <person name="Simakov O."/>
            <person name="Wilson M."/>
            <person name="Piel J."/>
            <person name="Ashoor H."/>
            <person name="Bougouffa S."/>
            <person name="Bajic V.B."/>
            <person name="Ryu T."/>
            <person name="Ravasi T."/>
            <person name="Bayer T."/>
            <person name="Micklem G."/>
            <person name="Kim H."/>
            <person name="Bhak J."/>
            <person name="Lajeunesse T.C."/>
            <person name="Voolstra C.R."/>
        </authorList>
    </citation>
    <scope>NUCLEOTIDE SEQUENCE [LARGE SCALE GENOMIC DNA]</scope>
    <source>
        <strain evidence="1 2">CCMP2467</strain>
    </source>
</reference>
<proteinExistence type="predicted"/>
<dbReference type="AlphaFoldDB" id="A0A1Q9F7A2"/>
<organism evidence="1 2">
    <name type="scientific">Symbiodinium microadriaticum</name>
    <name type="common">Dinoflagellate</name>
    <name type="synonym">Zooxanthella microadriatica</name>
    <dbReference type="NCBI Taxonomy" id="2951"/>
    <lineage>
        <taxon>Eukaryota</taxon>
        <taxon>Sar</taxon>
        <taxon>Alveolata</taxon>
        <taxon>Dinophyceae</taxon>
        <taxon>Suessiales</taxon>
        <taxon>Symbiodiniaceae</taxon>
        <taxon>Symbiodinium</taxon>
    </lineage>
</organism>
<protein>
    <submittedName>
        <fullName evidence="1">Uncharacterized protein</fullName>
    </submittedName>
</protein>
<evidence type="ECO:0000313" key="2">
    <source>
        <dbReference type="Proteomes" id="UP000186817"/>
    </source>
</evidence>